<dbReference type="Pfam" id="PF01810">
    <property type="entry name" value="LysE"/>
    <property type="match status" value="1"/>
</dbReference>
<feature type="transmembrane region" description="Helical" evidence="6">
    <location>
        <begin position="6"/>
        <end position="30"/>
    </location>
</feature>
<dbReference type="EMBL" id="BMEO01000003">
    <property type="protein sequence ID" value="GGF89399.1"/>
    <property type="molecule type" value="Genomic_DNA"/>
</dbReference>
<keyword evidence="3 6" id="KW-0812">Transmembrane</keyword>
<comment type="caution">
    <text evidence="7">The sequence shown here is derived from an EMBL/GenBank/DDBJ whole genome shotgun (WGS) entry which is preliminary data.</text>
</comment>
<dbReference type="PANTHER" id="PTHR30086:SF20">
    <property type="entry name" value="ARGININE EXPORTER PROTEIN ARGO-RELATED"/>
    <property type="match status" value="1"/>
</dbReference>
<evidence type="ECO:0000256" key="1">
    <source>
        <dbReference type="ARBA" id="ARBA00004651"/>
    </source>
</evidence>
<dbReference type="Proteomes" id="UP000605253">
    <property type="component" value="Unassembled WGS sequence"/>
</dbReference>
<name>A0A917CHY4_9GAMM</name>
<dbReference type="RefSeq" id="WP_188364429.1">
    <property type="nucleotide sequence ID" value="NZ_BAABJF010000004.1"/>
</dbReference>
<protein>
    <submittedName>
        <fullName evidence="7">Threonine transporter RhtB</fullName>
    </submittedName>
</protein>
<evidence type="ECO:0000256" key="4">
    <source>
        <dbReference type="ARBA" id="ARBA00022989"/>
    </source>
</evidence>
<dbReference type="GO" id="GO:0005886">
    <property type="term" value="C:plasma membrane"/>
    <property type="evidence" value="ECO:0007669"/>
    <property type="project" value="UniProtKB-SubCell"/>
</dbReference>
<feature type="transmembrane region" description="Helical" evidence="6">
    <location>
        <begin position="37"/>
        <end position="63"/>
    </location>
</feature>
<reference evidence="7" key="2">
    <citation type="submission" date="2020-09" db="EMBL/GenBank/DDBJ databases">
        <authorList>
            <person name="Sun Q."/>
            <person name="Zhou Y."/>
        </authorList>
    </citation>
    <scope>NUCLEOTIDE SEQUENCE</scope>
    <source>
        <strain evidence="7">CGMCC 1.12181</strain>
    </source>
</reference>
<organism evidence="7 8">
    <name type="scientific">Marinicella pacifica</name>
    <dbReference type="NCBI Taxonomy" id="1171543"/>
    <lineage>
        <taxon>Bacteria</taxon>
        <taxon>Pseudomonadati</taxon>
        <taxon>Pseudomonadota</taxon>
        <taxon>Gammaproteobacteria</taxon>
        <taxon>Lysobacterales</taxon>
        <taxon>Marinicellaceae</taxon>
        <taxon>Marinicella</taxon>
    </lineage>
</organism>
<dbReference type="PIRSF" id="PIRSF006324">
    <property type="entry name" value="LeuE"/>
    <property type="match status" value="1"/>
</dbReference>
<dbReference type="AlphaFoldDB" id="A0A917CHY4"/>
<evidence type="ECO:0000313" key="7">
    <source>
        <dbReference type="EMBL" id="GGF89399.1"/>
    </source>
</evidence>
<proteinExistence type="predicted"/>
<keyword evidence="8" id="KW-1185">Reference proteome</keyword>
<gene>
    <name evidence="7" type="ORF">GCM10011365_08260</name>
</gene>
<dbReference type="PANTHER" id="PTHR30086">
    <property type="entry name" value="ARGININE EXPORTER PROTEIN ARGO"/>
    <property type="match status" value="1"/>
</dbReference>
<evidence type="ECO:0000313" key="8">
    <source>
        <dbReference type="Proteomes" id="UP000605253"/>
    </source>
</evidence>
<evidence type="ECO:0000256" key="3">
    <source>
        <dbReference type="ARBA" id="ARBA00022692"/>
    </source>
</evidence>
<feature type="transmembrane region" description="Helical" evidence="6">
    <location>
        <begin position="117"/>
        <end position="138"/>
    </location>
</feature>
<accession>A0A917CHY4</accession>
<comment type="subcellular location">
    <subcellularLocation>
        <location evidence="1">Cell membrane</location>
        <topology evidence="1">Multi-pass membrane protein</topology>
    </subcellularLocation>
</comment>
<dbReference type="InterPro" id="IPR001123">
    <property type="entry name" value="LeuE-type"/>
</dbReference>
<feature type="transmembrane region" description="Helical" evidence="6">
    <location>
        <begin position="184"/>
        <end position="205"/>
    </location>
</feature>
<evidence type="ECO:0000256" key="2">
    <source>
        <dbReference type="ARBA" id="ARBA00022475"/>
    </source>
</evidence>
<evidence type="ECO:0000256" key="5">
    <source>
        <dbReference type="ARBA" id="ARBA00023136"/>
    </source>
</evidence>
<keyword evidence="2" id="KW-1003">Cell membrane</keyword>
<evidence type="ECO:0000256" key="6">
    <source>
        <dbReference type="SAM" id="Phobius"/>
    </source>
</evidence>
<keyword evidence="4 6" id="KW-1133">Transmembrane helix</keyword>
<dbReference type="GO" id="GO:0015171">
    <property type="term" value="F:amino acid transmembrane transporter activity"/>
    <property type="evidence" value="ECO:0007669"/>
    <property type="project" value="TreeGrafter"/>
</dbReference>
<sequence>MSLYLGFAFASLILALTPGPDMLMVMALAAREGLKPALLFICGLVTGVWFHTFLLLLGVSALIMALPGALGFMATFGALYLLYLAFATFRERHQSLPHSDSALNTSKPNRSRYWRGVIMNISNPKVLLFFLAFFPQFAQLDEAGYQVRMLILALIFILTSFAAFALVAWLTARIGQKQLTKPRYKFLMDWFSIAVFVFLAMWIFITLVI</sequence>
<reference evidence="7" key="1">
    <citation type="journal article" date="2014" name="Int. J. Syst. Evol. Microbiol.">
        <title>Complete genome sequence of Corynebacterium casei LMG S-19264T (=DSM 44701T), isolated from a smear-ripened cheese.</title>
        <authorList>
            <consortium name="US DOE Joint Genome Institute (JGI-PGF)"/>
            <person name="Walter F."/>
            <person name="Albersmeier A."/>
            <person name="Kalinowski J."/>
            <person name="Ruckert C."/>
        </authorList>
    </citation>
    <scope>NUCLEOTIDE SEQUENCE</scope>
    <source>
        <strain evidence="7">CGMCC 1.12181</strain>
    </source>
</reference>
<keyword evidence="5 6" id="KW-0472">Membrane</keyword>
<feature type="transmembrane region" description="Helical" evidence="6">
    <location>
        <begin position="69"/>
        <end position="89"/>
    </location>
</feature>
<feature type="transmembrane region" description="Helical" evidence="6">
    <location>
        <begin position="150"/>
        <end position="172"/>
    </location>
</feature>